<evidence type="ECO:0000256" key="2">
    <source>
        <dbReference type="SAM" id="SignalP"/>
    </source>
</evidence>
<evidence type="ECO:0000313" key="3">
    <source>
        <dbReference type="EMBL" id="GMI39242.1"/>
    </source>
</evidence>
<keyword evidence="4" id="KW-1185">Reference proteome</keyword>
<name>A0ABQ6N3X3_9STRA</name>
<feature type="signal peptide" evidence="2">
    <location>
        <begin position="1"/>
        <end position="21"/>
    </location>
</feature>
<evidence type="ECO:0000313" key="4">
    <source>
        <dbReference type="Proteomes" id="UP001165060"/>
    </source>
</evidence>
<gene>
    <name evidence="3" type="ORF">TeGR_g13123</name>
</gene>
<proteinExistence type="predicted"/>
<feature type="region of interest" description="Disordered" evidence="1">
    <location>
        <begin position="152"/>
        <end position="178"/>
    </location>
</feature>
<feature type="chain" id="PRO_5046850840" evidence="2">
    <location>
        <begin position="22"/>
        <end position="357"/>
    </location>
</feature>
<organism evidence="3 4">
    <name type="scientific">Tetraparma gracilis</name>
    <dbReference type="NCBI Taxonomy" id="2962635"/>
    <lineage>
        <taxon>Eukaryota</taxon>
        <taxon>Sar</taxon>
        <taxon>Stramenopiles</taxon>
        <taxon>Ochrophyta</taxon>
        <taxon>Bolidophyceae</taxon>
        <taxon>Parmales</taxon>
        <taxon>Triparmaceae</taxon>
        <taxon>Tetraparma</taxon>
    </lineage>
</organism>
<dbReference type="Proteomes" id="UP001165060">
    <property type="component" value="Unassembled WGS sequence"/>
</dbReference>
<keyword evidence="2" id="KW-0732">Signal</keyword>
<feature type="region of interest" description="Disordered" evidence="1">
    <location>
        <begin position="90"/>
        <end position="110"/>
    </location>
</feature>
<dbReference type="EMBL" id="BRYB01000863">
    <property type="protein sequence ID" value="GMI39242.1"/>
    <property type="molecule type" value="Genomic_DNA"/>
</dbReference>
<reference evidence="3 4" key="1">
    <citation type="journal article" date="2023" name="Commun. Biol.">
        <title>Genome analysis of Parmales, the sister group of diatoms, reveals the evolutionary specialization of diatoms from phago-mixotrophs to photoautotrophs.</title>
        <authorList>
            <person name="Ban H."/>
            <person name="Sato S."/>
            <person name="Yoshikawa S."/>
            <person name="Yamada K."/>
            <person name="Nakamura Y."/>
            <person name="Ichinomiya M."/>
            <person name="Sato N."/>
            <person name="Blanc-Mathieu R."/>
            <person name="Endo H."/>
            <person name="Kuwata A."/>
            <person name="Ogata H."/>
        </authorList>
    </citation>
    <scope>NUCLEOTIDE SEQUENCE [LARGE SCALE GENOMIC DNA]</scope>
</reference>
<protein>
    <submittedName>
        <fullName evidence="3">Uncharacterized protein</fullName>
    </submittedName>
</protein>
<comment type="caution">
    <text evidence="3">The sequence shown here is derived from an EMBL/GenBank/DDBJ whole genome shotgun (WGS) entry which is preliminary data.</text>
</comment>
<accession>A0ABQ6N3X3</accession>
<sequence length="357" mass="37943">MRSQLLLLLCLSSLLVRSARPLSPAPLPRRLFLPLLLPFPAAAASENGAAIKAAVTESELGRSARYAVVGGAKVADRIDLEWENFSDRNGLGAARKTQPPMPSPPPNFQRKPLSPAFASALVSLCDAAFLSASSLPAASLLSAVSAVESLVTPSFAPPPPPDPSRTSLFAARAPPPPPDEAAELDYRLYCRFRAYSELLPKSSSPREFERLLSSALADYLLPPPAGAPASLPVAGAISQLCACLSPLASLGFISGFELAPPTADDLEDYADGISNLSLSLAVSGDASLRSQILLQEAGCRLYPSLARLAAQGVLARFKVDGCERVEVLDYYLDPLYNSDPRRFEVKQVLVDVTFVAR</sequence>
<evidence type="ECO:0000256" key="1">
    <source>
        <dbReference type="SAM" id="MobiDB-lite"/>
    </source>
</evidence>